<evidence type="ECO:0000313" key="12">
    <source>
        <dbReference type="Proteomes" id="UP001055336"/>
    </source>
</evidence>
<feature type="binding site" evidence="9">
    <location>
        <begin position="123"/>
        <end position="129"/>
    </location>
    <ligand>
        <name>ATP</name>
        <dbReference type="ChEBI" id="CHEBI:30616"/>
    </ligand>
</feature>
<dbReference type="EC" id="2.7.7.3" evidence="9"/>
<feature type="binding site" evidence="9">
    <location>
        <position position="10"/>
    </location>
    <ligand>
        <name>substrate</name>
    </ligand>
</feature>
<comment type="cofactor">
    <cofactor evidence="9">
        <name>Mg(2+)</name>
        <dbReference type="ChEBI" id="CHEBI:18420"/>
    </cofactor>
</comment>
<feature type="site" description="Transition state stabilizer" evidence="9">
    <location>
        <position position="18"/>
    </location>
</feature>
<evidence type="ECO:0000256" key="4">
    <source>
        <dbReference type="ARBA" id="ARBA00022741"/>
    </source>
</evidence>
<evidence type="ECO:0000256" key="2">
    <source>
        <dbReference type="ARBA" id="ARBA00022679"/>
    </source>
</evidence>
<evidence type="ECO:0000256" key="3">
    <source>
        <dbReference type="ARBA" id="ARBA00022695"/>
    </source>
</evidence>
<dbReference type="HAMAP" id="MF_00151">
    <property type="entry name" value="PPAT_bact"/>
    <property type="match status" value="1"/>
</dbReference>
<comment type="similarity">
    <text evidence="9">Belongs to the bacterial CoaD family.</text>
</comment>
<evidence type="ECO:0000256" key="5">
    <source>
        <dbReference type="ARBA" id="ARBA00022840"/>
    </source>
</evidence>
<keyword evidence="1 9" id="KW-0963">Cytoplasm</keyword>
<reference evidence="11" key="1">
    <citation type="submission" date="2022-08" db="EMBL/GenBank/DDBJ databases">
        <title>Whole genome sequencing of non-tuberculosis mycobacteria type-strains.</title>
        <authorList>
            <person name="Igarashi Y."/>
            <person name="Osugi A."/>
            <person name="Mitarai S."/>
        </authorList>
    </citation>
    <scope>NUCLEOTIDE SEQUENCE</scope>
    <source>
        <strain evidence="11">DSM 45127</strain>
    </source>
</reference>
<dbReference type="Pfam" id="PF01467">
    <property type="entry name" value="CTP_transf_like"/>
    <property type="match status" value="1"/>
</dbReference>
<feature type="binding site" evidence="9">
    <location>
        <begin position="10"/>
        <end position="11"/>
    </location>
    <ligand>
        <name>ATP</name>
        <dbReference type="ChEBI" id="CHEBI:30616"/>
    </ligand>
</feature>
<protein>
    <recommendedName>
        <fullName evidence="9">Phosphopantetheine adenylyltransferase</fullName>
        <ecNumber evidence="9">2.7.7.3</ecNumber>
    </recommendedName>
    <alternativeName>
        <fullName evidence="9">Dephospho-CoA pyrophosphorylase</fullName>
    </alternativeName>
    <alternativeName>
        <fullName evidence="9">Pantetheine-phosphate adenylyltransferase</fullName>
        <shortName evidence="9">PPAT</shortName>
    </alternativeName>
</protein>
<dbReference type="Gene3D" id="3.40.50.620">
    <property type="entry name" value="HUPs"/>
    <property type="match status" value="1"/>
</dbReference>
<comment type="function">
    <text evidence="9">Reversibly transfers an adenylyl group from ATP to 4'-phosphopantetheine, yielding dephospho-CoA (dPCoA) and pyrophosphate.</text>
</comment>
<dbReference type="InterPro" id="IPR001980">
    <property type="entry name" value="PPAT"/>
</dbReference>
<comment type="subunit">
    <text evidence="9">Homohexamer.</text>
</comment>
<proteinExistence type="inferred from homology"/>
<keyword evidence="4 9" id="KW-0547">Nucleotide-binding</keyword>
<dbReference type="SUPFAM" id="SSF52374">
    <property type="entry name" value="Nucleotidylyl transferase"/>
    <property type="match status" value="1"/>
</dbReference>
<dbReference type="RefSeq" id="WP_240258496.1">
    <property type="nucleotide sequence ID" value="NZ_CP092488.2"/>
</dbReference>
<name>A0ABY3VKR7_9MYCO</name>
<comment type="catalytic activity">
    <reaction evidence="8 9">
        <text>(R)-4'-phosphopantetheine + ATP + H(+) = 3'-dephospho-CoA + diphosphate</text>
        <dbReference type="Rhea" id="RHEA:19801"/>
        <dbReference type="ChEBI" id="CHEBI:15378"/>
        <dbReference type="ChEBI" id="CHEBI:30616"/>
        <dbReference type="ChEBI" id="CHEBI:33019"/>
        <dbReference type="ChEBI" id="CHEBI:57328"/>
        <dbReference type="ChEBI" id="CHEBI:61723"/>
        <dbReference type="EC" id="2.7.7.3"/>
    </reaction>
</comment>
<feature type="binding site" evidence="9">
    <location>
        <position position="74"/>
    </location>
    <ligand>
        <name>substrate</name>
    </ligand>
</feature>
<dbReference type="Proteomes" id="UP001055336">
    <property type="component" value="Chromosome"/>
</dbReference>
<keyword evidence="12" id="KW-1185">Reference proteome</keyword>
<gene>
    <name evidence="9 11" type="primary">coaD</name>
    <name evidence="11" type="ORF">MKK62_16335</name>
</gene>
<comment type="subcellular location">
    <subcellularLocation>
        <location evidence="9">Cytoplasm</location>
    </subcellularLocation>
</comment>
<feature type="domain" description="Cytidyltransferase-like" evidence="10">
    <location>
        <begin position="6"/>
        <end position="133"/>
    </location>
</feature>
<dbReference type="NCBIfam" id="TIGR01510">
    <property type="entry name" value="coaD_prev_kdtB"/>
    <property type="match status" value="1"/>
</dbReference>
<evidence type="ECO:0000256" key="7">
    <source>
        <dbReference type="ARBA" id="ARBA00022993"/>
    </source>
</evidence>
<feature type="binding site" evidence="9">
    <location>
        <position position="18"/>
    </location>
    <ligand>
        <name>ATP</name>
        <dbReference type="ChEBI" id="CHEBI:30616"/>
    </ligand>
</feature>
<organism evidence="11 12">
    <name type="scientific">Mycobacterium paraterrae</name>
    <dbReference type="NCBI Taxonomy" id="577492"/>
    <lineage>
        <taxon>Bacteria</taxon>
        <taxon>Bacillati</taxon>
        <taxon>Actinomycetota</taxon>
        <taxon>Actinomycetes</taxon>
        <taxon>Mycobacteriales</taxon>
        <taxon>Mycobacteriaceae</taxon>
        <taxon>Mycobacterium</taxon>
    </lineage>
</organism>
<dbReference type="PANTHER" id="PTHR21342">
    <property type="entry name" value="PHOSPHOPANTETHEINE ADENYLYLTRANSFERASE"/>
    <property type="match status" value="1"/>
</dbReference>
<evidence type="ECO:0000259" key="10">
    <source>
        <dbReference type="Pfam" id="PF01467"/>
    </source>
</evidence>
<feature type="binding site" evidence="9">
    <location>
        <begin position="89"/>
        <end position="91"/>
    </location>
    <ligand>
        <name>ATP</name>
        <dbReference type="ChEBI" id="CHEBI:30616"/>
    </ligand>
</feature>
<accession>A0ABY3VKR7</accession>
<keyword evidence="6 9" id="KW-0460">Magnesium</keyword>
<keyword evidence="7 9" id="KW-0173">Coenzyme A biosynthesis</keyword>
<evidence type="ECO:0000256" key="8">
    <source>
        <dbReference type="ARBA" id="ARBA00029346"/>
    </source>
</evidence>
<feature type="binding site" evidence="9">
    <location>
        <position position="99"/>
    </location>
    <ligand>
        <name>ATP</name>
        <dbReference type="ChEBI" id="CHEBI:30616"/>
    </ligand>
</feature>
<keyword evidence="2 9" id="KW-0808">Transferase</keyword>
<dbReference type="InterPro" id="IPR004821">
    <property type="entry name" value="Cyt_trans-like"/>
</dbReference>
<keyword evidence="5 9" id="KW-0067">ATP-binding</keyword>
<comment type="pathway">
    <text evidence="9">Cofactor biosynthesis; coenzyme A biosynthesis; CoA from (R)-pantothenate: step 4/5.</text>
</comment>
<feature type="binding site" evidence="9">
    <location>
        <position position="88"/>
    </location>
    <ligand>
        <name>substrate</name>
    </ligand>
</feature>
<keyword evidence="3 9" id="KW-0548">Nucleotidyltransferase</keyword>
<evidence type="ECO:0000256" key="9">
    <source>
        <dbReference type="HAMAP-Rule" id="MF_00151"/>
    </source>
</evidence>
<dbReference type="InterPro" id="IPR014729">
    <property type="entry name" value="Rossmann-like_a/b/a_fold"/>
</dbReference>
<dbReference type="GO" id="GO:0004595">
    <property type="term" value="F:pantetheine-phosphate adenylyltransferase activity"/>
    <property type="evidence" value="ECO:0007669"/>
    <property type="project" value="UniProtKB-EC"/>
</dbReference>
<feature type="binding site" evidence="9">
    <location>
        <position position="42"/>
    </location>
    <ligand>
        <name>substrate</name>
    </ligand>
</feature>
<evidence type="ECO:0000256" key="6">
    <source>
        <dbReference type="ARBA" id="ARBA00022842"/>
    </source>
</evidence>
<dbReference type="NCBIfam" id="TIGR00125">
    <property type="entry name" value="cyt_tran_rel"/>
    <property type="match status" value="1"/>
</dbReference>
<dbReference type="CDD" id="cd02163">
    <property type="entry name" value="PPAT"/>
    <property type="match status" value="1"/>
</dbReference>
<evidence type="ECO:0000313" key="11">
    <source>
        <dbReference type="EMBL" id="UMB68033.1"/>
    </source>
</evidence>
<evidence type="ECO:0000256" key="1">
    <source>
        <dbReference type="ARBA" id="ARBA00022490"/>
    </source>
</evidence>
<dbReference type="EMBL" id="CP092488">
    <property type="protein sequence ID" value="UMB68033.1"/>
    <property type="molecule type" value="Genomic_DNA"/>
</dbReference>
<sequence length="163" mass="17473">MTSGAVCPGSFDPVTLGHIDVFERAAAQFDEVVVAILVNPAKKGMFDVDERIAMIEESTAHLPNVSVEPGRGLVVDFVTSRGMTAIVKGLRTGTDFEYELQMAQMNKHIAGVDTFFVATAPKYSFVSSSLAKEVATLGGDVSQLLPDAVNRRLAAKLRKTNGQ</sequence>
<dbReference type="PANTHER" id="PTHR21342:SF1">
    <property type="entry name" value="PHOSPHOPANTETHEINE ADENYLYLTRANSFERASE"/>
    <property type="match status" value="1"/>
</dbReference>
<dbReference type="PRINTS" id="PR01020">
    <property type="entry name" value="LPSBIOSNTHSS"/>
</dbReference>